<feature type="non-terminal residue" evidence="1">
    <location>
        <position position="1"/>
    </location>
</feature>
<name>E2C680_HARSA</name>
<dbReference type="AlphaFoldDB" id="E2C680"/>
<dbReference type="EMBL" id="GL452955">
    <property type="protein sequence ID" value="EFN76549.1"/>
    <property type="molecule type" value="Genomic_DNA"/>
</dbReference>
<feature type="non-terminal residue" evidence="1">
    <location>
        <position position="45"/>
    </location>
</feature>
<gene>
    <name evidence="1" type="ORF">EAI_03327</name>
</gene>
<reference evidence="1 2" key="1">
    <citation type="journal article" date="2010" name="Science">
        <title>Genomic comparison of the ants Camponotus floridanus and Harpegnathos saltator.</title>
        <authorList>
            <person name="Bonasio R."/>
            <person name="Zhang G."/>
            <person name="Ye C."/>
            <person name="Mutti N.S."/>
            <person name="Fang X."/>
            <person name="Qin N."/>
            <person name="Donahue G."/>
            <person name="Yang P."/>
            <person name="Li Q."/>
            <person name="Li C."/>
            <person name="Zhang P."/>
            <person name="Huang Z."/>
            <person name="Berger S.L."/>
            <person name="Reinberg D."/>
            <person name="Wang J."/>
            <person name="Liebig J."/>
        </authorList>
    </citation>
    <scope>NUCLEOTIDE SEQUENCE [LARGE SCALE GENOMIC DNA]</scope>
    <source>
        <strain evidence="1 2">R22 G/1</strain>
    </source>
</reference>
<proteinExistence type="predicted"/>
<organism evidence="2">
    <name type="scientific">Harpegnathos saltator</name>
    <name type="common">Jerdon's jumping ant</name>
    <dbReference type="NCBI Taxonomy" id="610380"/>
    <lineage>
        <taxon>Eukaryota</taxon>
        <taxon>Metazoa</taxon>
        <taxon>Ecdysozoa</taxon>
        <taxon>Arthropoda</taxon>
        <taxon>Hexapoda</taxon>
        <taxon>Insecta</taxon>
        <taxon>Pterygota</taxon>
        <taxon>Neoptera</taxon>
        <taxon>Endopterygota</taxon>
        <taxon>Hymenoptera</taxon>
        <taxon>Apocrita</taxon>
        <taxon>Aculeata</taxon>
        <taxon>Formicoidea</taxon>
        <taxon>Formicidae</taxon>
        <taxon>Ponerinae</taxon>
        <taxon>Ponerini</taxon>
        <taxon>Harpegnathos</taxon>
    </lineage>
</organism>
<dbReference type="Proteomes" id="UP000008237">
    <property type="component" value="Unassembled WGS sequence"/>
</dbReference>
<dbReference type="GO" id="GO:0003676">
    <property type="term" value="F:nucleic acid binding"/>
    <property type="evidence" value="ECO:0007669"/>
    <property type="project" value="InterPro"/>
</dbReference>
<dbReference type="Gene3D" id="3.30.420.10">
    <property type="entry name" value="Ribonuclease H-like superfamily/Ribonuclease H"/>
    <property type="match status" value="1"/>
</dbReference>
<accession>E2C680</accession>
<protein>
    <recommendedName>
        <fullName evidence="3">Histone-lysine N-methyltransferase SETMAR</fullName>
    </recommendedName>
</protein>
<evidence type="ECO:0000313" key="2">
    <source>
        <dbReference type="Proteomes" id="UP000008237"/>
    </source>
</evidence>
<evidence type="ECO:0000313" key="1">
    <source>
        <dbReference type="EMBL" id="EFN76549.1"/>
    </source>
</evidence>
<sequence length="45" mass="5378">HFVTLEEIRKCIDDFIASKPVSFYHQGIRKLPERWQKVIDANGEY</sequence>
<dbReference type="InterPro" id="IPR036397">
    <property type="entry name" value="RNaseH_sf"/>
</dbReference>
<keyword evidence="2" id="KW-1185">Reference proteome</keyword>
<dbReference type="InParanoid" id="E2C680"/>
<evidence type="ECO:0008006" key="3">
    <source>
        <dbReference type="Google" id="ProtNLM"/>
    </source>
</evidence>